<evidence type="ECO:0000256" key="1">
    <source>
        <dbReference type="ARBA" id="ARBA00006484"/>
    </source>
</evidence>
<dbReference type="Pfam" id="PF13561">
    <property type="entry name" value="adh_short_C2"/>
    <property type="match status" value="1"/>
</dbReference>
<dbReference type="InterPro" id="IPR036291">
    <property type="entry name" value="NAD(P)-bd_dom_sf"/>
</dbReference>
<evidence type="ECO:0000256" key="2">
    <source>
        <dbReference type="ARBA" id="ARBA00022857"/>
    </source>
</evidence>
<dbReference type="GO" id="GO:0016614">
    <property type="term" value="F:oxidoreductase activity, acting on CH-OH group of donors"/>
    <property type="evidence" value="ECO:0007669"/>
    <property type="project" value="UniProtKB-ARBA"/>
</dbReference>
<evidence type="ECO:0000256" key="3">
    <source>
        <dbReference type="ARBA" id="ARBA00023002"/>
    </source>
</evidence>
<name>A0A9P6PQG4_9FUNG</name>
<gene>
    <name evidence="4" type="ORF">DFQ27_009466</name>
</gene>
<protein>
    <submittedName>
        <fullName evidence="4">Uncharacterized protein</fullName>
    </submittedName>
</protein>
<dbReference type="SUPFAM" id="SSF51735">
    <property type="entry name" value="NAD(P)-binding Rossmann-fold domains"/>
    <property type="match status" value="1"/>
</dbReference>
<dbReference type="PRINTS" id="PR00081">
    <property type="entry name" value="GDHRDH"/>
</dbReference>
<organism evidence="4 5">
    <name type="scientific">Actinomortierella ambigua</name>
    <dbReference type="NCBI Taxonomy" id="1343610"/>
    <lineage>
        <taxon>Eukaryota</taxon>
        <taxon>Fungi</taxon>
        <taxon>Fungi incertae sedis</taxon>
        <taxon>Mucoromycota</taxon>
        <taxon>Mortierellomycotina</taxon>
        <taxon>Mortierellomycetes</taxon>
        <taxon>Mortierellales</taxon>
        <taxon>Mortierellaceae</taxon>
        <taxon>Actinomortierella</taxon>
    </lineage>
</organism>
<evidence type="ECO:0000313" key="4">
    <source>
        <dbReference type="EMBL" id="KAG0250332.1"/>
    </source>
</evidence>
<dbReference type="OrthoDB" id="1393670at2759"/>
<keyword evidence="3" id="KW-0560">Oxidoreductase</keyword>
<dbReference type="AlphaFoldDB" id="A0A9P6PQG4"/>
<proteinExistence type="inferred from homology"/>
<dbReference type="FunFam" id="3.40.50.720:FF:000084">
    <property type="entry name" value="Short-chain dehydrogenase reductase"/>
    <property type="match status" value="1"/>
</dbReference>
<keyword evidence="5" id="KW-1185">Reference proteome</keyword>
<dbReference type="EMBL" id="JAAAJB010000873">
    <property type="protein sequence ID" value="KAG0250332.1"/>
    <property type="molecule type" value="Genomic_DNA"/>
</dbReference>
<dbReference type="PANTHER" id="PTHR48107">
    <property type="entry name" value="NADPH-DEPENDENT ALDEHYDE REDUCTASE-LIKE PROTEIN, CHLOROPLASTIC-RELATED"/>
    <property type="match status" value="1"/>
</dbReference>
<accession>A0A9P6PQG4</accession>
<dbReference type="InterPro" id="IPR002347">
    <property type="entry name" value="SDR_fam"/>
</dbReference>
<sequence length="292" mass="31586">MVLICFATLVQLITRKIHIGGRVRSIRPARDCEIVSIRADLTMLSSHRVAIVTGASRGIGRATAIRLAKDGYNVVINYHSNASSAQEVINTIQSSCPDVRAIAVQADMGQISDGKKLLNATLDAFGRIDTVVFNAAWVHFGEFQGLVEEDFDTLFRINVKAPLFFTQLVIPHLQPGGRLIFISSGVTTSSRISSRLLLYTASKGAVNQIVRSLCKDLGPKGITVNGVNPGVVDTDSLRREQKPEMIQRAAEVSAFGRLGMPGDIADVVSFVASEDSRWVTGQMIEVNGGSDF</sequence>
<dbReference type="Gene3D" id="3.40.50.720">
    <property type="entry name" value="NAD(P)-binding Rossmann-like Domain"/>
    <property type="match status" value="1"/>
</dbReference>
<dbReference type="PROSITE" id="PS00061">
    <property type="entry name" value="ADH_SHORT"/>
    <property type="match status" value="1"/>
</dbReference>
<comment type="similarity">
    <text evidence="1">Belongs to the short-chain dehydrogenases/reductases (SDR) family.</text>
</comment>
<dbReference type="InterPro" id="IPR020904">
    <property type="entry name" value="Sc_DH/Rdtase_CS"/>
</dbReference>
<keyword evidence="2" id="KW-0521">NADP</keyword>
<dbReference type="PANTHER" id="PTHR48107:SF7">
    <property type="entry name" value="RE15974P"/>
    <property type="match status" value="1"/>
</dbReference>
<dbReference type="Proteomes" id="UP000807716">
    <property type="component" value="Unassembled WGS sequence"/>
</dbReference>
<evidence type="ECO:0000313" key="5">
    <source>
        <dbReference type="Proteomes" id="UP000807716"/>
    </source>
</evidence>
<comment type="caution">
    <text evidence="4">The sequence shown here is derived from an EMBL/GenBank/DDBJ whole genome shotgun (WGS) entry which is preliminary data.</text>
</comment>
<reference evidence="4" key="1">
    <citation type="journal article" date="2020" name="Fungal Divers.">
        <title>Resolving the Mortierellaceae phylogeny through synthesis of multi-gene phylogenetics and phylogenomics.</title>
        <authorList>
            <person name="Vandepol N."/>
            <person name="Liber J."/>
            <person name="Desiro A."/>
            <person name="Na H."/>
            <person name="Kennedy M."/>
            <person name="Barry K."/>
            <person name="Grigoriev I.V."/>
            <person name="Miller A.N."/>
            <person name="O'Donnell K."/>
            <person name="Stajich J.E."/>
            <person name="Bonito G."/>
        </authorList>
    </citation>
    <scope>NUCLEOTIDE SEQUENCE</scope>
    <source>
        <strain evidence="4">BC1065</strain>
    </source>
</reference>